<dbReference type="Pfam" id="PF08666">
    <property type="entry name" value="SAF"/>
    <property type="match status" value="1"/>
</dbReference>
<feature type="transmembrane region" description="Helical" evidence="1">
    <location>
        <begin position="28"/>
        <end position="47"/>
    </location>
</feature>
<organism evidence="3 4">
    <name type="scientific">Kocuria marina</name>
    <dbReference type="NCBI Taxonomy" id="223184"/>
    <lineage>
        <taxon>Bacteria</taxon>
        <taxon>Bacillati</taxon>
        <taxon>Actinomycetota</taxon>
        <taxon>Actinomycetes</taxon>
        <taxon>Micrococcales</taxon>
        <taxon>Micrococcaceae</taxon>
        <taxon>Kocuria</taxon>
    </lineage>
</organism>
<sequence>MGSTAALERSGRSTAARFRKPSWRDPRLLVGLLLVLLSVLGVILLVATANRTQPYYVAANDLSVGQRITREDLGTVDAHLQDSSAQYVPDGQLRENAVVTQRVARGQLVPAAAVGTADELDRTPVGVALTTPMPAQAEAGSHVDVWVAEPKPTGRGYGAPEKLVAGAEIARVDTKDTALGGNASATVYVLVTQAQVGPLVDALGNDAKVTLVLNTAGSGS</sequence>
<evidence type="ECO:0000256" key="1">
    <source>
        <dbReference type="SAM" id="Phobius"/>
    </source>
</evidence>
<dbReference type="AlphaFoldDB" id="A0A0B0D9U8"/>
<comment type="caution">
    <text evidence="3">The sequence shown here is derived from an EMBL/GenBank/DDBJ whole genome shotgun (WGS) entry which is preliminary data.</text>
</comment>
<accession>A0A0B0D9U8</accession>
<protein>
    <recommendedName>
        <fullName evidence="2">SAF domain-containing protein</fullName>
    </recommendedName>
</protein>
<dbReference type="Proteomes" id="UP000030664">
    <property type="component" value="Unassembled WGS sequence"/>
</dbReference>
<dbReference type="EMBL" id="JROM01000055">
    <property type="protein sequence ID" value="KHE73535.1"/>
    <property type="molecule type" value="Genomic_DNA"/>
</dbReference>
<keyword evidence="1" id="KW-0812">Transmembrane</keyword>
<feature type="domain" description="SAF" evidence="2">
    <location>
        <begin position="53"/>
        <end position="115"/>
    </location>
</feature>
<evidence type="ECO:0000259" key="2">
    <source>
        <dbReference type="SMART" id="SM00858"/>
    </source>
</evidence>
<keyword evidence="1" id="KW-1133">Transmembrane helix</keyword>
<evidence type="ECO:0000313" key="4">
    <source>
        <dbReference type="Proteomes" id="UP000030664"/>
    </source>
</evidence>
<keyword evidence="1" id="KW-0472">Membrane</keyword>
<dbReference type="SMART" id="SM00858">
    <property type="entry name" value="SAF"/>
    <property type="match status" value="1"/>
</dbReference>
<gene>
    <name evidence="3" type="ORF">AS25_11575</name>
</gene>
<dbReference type="CDD" id="cd11614">
    <property type="entry name" value="SAF_CpaB_FlgA_like"/>
    <property type="match status" value="1"/>
</dbReference>
<evidence type="ECO:0000313" key="3">
    <source>
        <dbReference type="EMBL" id="KHE73535.1"/>
    </source>
</evidence>
<dbReference type="STRING" id="223184.AS25_11575"/>
<dbReference type="eggNOG" id="COG1261">
    <property type="taxonomic scope" value="Bacteria"/>
</dbReference>
<dbReference type="InterPro" id="IPR013974">
    <property type="entry name" value="SAF"/>
</dbReference>
<dbReference type="RefSeq" id="WP_035965276.1">
    <property type="nucleotide sequence ID" value="NZ_JROM01000055.1"/>
</dbReference>
<reference evidence="3 4" key="1">
    <citation type="submission" date="2014-09" db="EMBL/GenBank/DDBJ databases">
        <title>High-quality draft genome sequence of Kocuria marina SO9-6, an actinobacterium isolated from a copper mine.</title>
        <authorList>
            <person name="Castro D.B."/>
            <person name="Pereira L.B."/>
            <person name="Silva M.V."/>
            <person name="Silva B.P."/>
            <person name="Zanardi B.R."/>
            <person name="Carlos C."/>
            <person name="Belgini D.R."/>
            <person name="Limache E.G."/>
            <person name="Lacerda G.V."/>
            <person name="Nery M.B."/>
            <person name="Gomes M.B."/>
            <person name="Souza S."/>
            <person name="Silva T.M."/>
            <person name="Rodrigues V.D."/>
            <person name="Paulino L.C."/>
            <person name="Vicentini R."/>
            <person name="Ferraz L.F."/>
            <person name="Ottoboni L.M."/>
        </authorList>
    </citation>
    <scope>NUCLEOTIDE SEQUENCE [LARGE SCALE GENOMIC DNA]</scope>
    <source>
        <strain evidence="3 4">SO9-6</strain>
    </source>
</reference>
<name>A0A0B0D9U8_9MICC</name>
<proteinExistence type="predicted"/>